<dbReference type="AlphaFoldDB" id="A0AAD1YWL7"/>
<evidence type="ECO:0000256" key="1">
    <source>
        <dbReference type="ARBA" id="ARBA00008894"/>
    </source>
</evidence>
<evidence type="ECO:0000313" key="9">
    <source>
        <dbReference type="Proteomes" id="UP000834106"/>
    </source>
</evidence>
<organism evidence="8 9">
    <name type="scientific">Fraxinus pennsylvanica</name>
    <dbReference type="NCBI Taxonomy" id="56036"/>
    <lineage>
        <taxon>Eukaryota</taxon>
        <taxon>Viridiplantae</taxon>
        <taxon>Streptophyta</taxon>
        <taxon>Embryophyta</taxon>
        <taxon>Tracheophyta</taxon>
        <taxon>Spermatophyta</taxon>
        <taxon>Magnoliopsida</taxon>
        <taxon>eudicotyledons</taxon>
        <taxon>Gunneridae</taxon>
        <taxon>Pentapetalae</taxon>
        <taxon>asterids</taxon>
        <taxon>lamiids</taxon>
        <taxon>Lamiales</taxon>
        <taxon>Oleaceae</taxon>
        <taxon>Oleeae</taxon>
        <taxon>Fraxinus</taxon>
    </lineage>
</organism>
<reference evidence="8" key="1">
    <citation type="submission" date="2023-05" db="EMBL/GenBank/DDBJ databases">
        <authorList>
            <person name="Huff M."/>
        </authorList>
    </citation>
    <scope>NUCLEOTIDE SEQUENCE</scope>
</reference>
<evidence type="ECO:0000256" key="6">
    <source>
        <dbReference type="ARBA" id="ARBA00022840"/>
    </source>
</evidence>
<dbReference type="EMBL" id="OU503038">
    <property type="protein sequence ID" value="CAI9757446.1"/>
    <property type="molecule type" value="Genomic_DNA"/>
</dbReference>
<evidence type="ECO:0000313" key="8">
    <source>
        <dbReference type="EMBL" id="CAI9757446.1"/>
    </source>
</evidence>
<gene>
    <name evidence="8" type="ORF">FPE_LOCUS4876</name>
</gene>
<evidence type="ECO:0000256" key="2">
    <source>
        <dbReference type="ARBA" id="ARBA00022614"/>
    </source>
</evidence>
<dbReference type="Gene3D" id="1.20.5.4130">
    <property type="match status" value="1"/>
</dbReference>
<dbReference type="Pfam" id="PF18052">
    <property type="entry name" value="Rx_N"/>
    <property type="match status" value="1"/>
</dbReference>
<keyword evidence="5" id="KW-0611">Plant defense</keyword>
<keyword evidence="4" id="KW-0547">Nucleotide-binding</keyword>
<evidence type="ECO:0000256" key="5">
    <source>
        <dbReference type="ARBA" id="ARBA00022821"/>
    </source>
</evidence>
<feature type="domain" description="Disease resistance N-terminal" evidence="7">
    <location>
        <begin position="6"/>
        <end position="91"/>
    </location>
</feature>
<evidence type="ECO:0000259" key="7">
    <source>
        <dbReference type="Pfam" id="PF18052"/>
    </source>
</evidence>
<protein>
    <recommendedName>
        <fullName evidence="7">Disease resistance N-terminal domain-containing protein</fullName>
    </recommendedName>
</protein>
<proteinExistence type="inferred from homology"/>
<keyword evidence="3" id="KW-0677">Repeat</keyword>
<dbReference type="InterPro" id="IPR038005">
    <property type="entry name" value="RX-like_CC"/>
</dbReference>
<sequence>MEETSMEYLLQSLKNLVFYNDHLILDVKGQVKALYNNLDLLKALFTKAEKIQNKNGVLKQNQIRDVLYEAEDIVDKYVTESAAQKLESQNALNRRSHPMLRSLGKQIESISTKVKKIYEKNKGCVVQALQEGEGHARRTKEREIDGACRFGIGYGGDESGCGGNG</sequence>
<dbReference type="CDD" id="cd14798">
    <property type="entry name" value="RX-CC_like"/>
    <property type="match status" value="1"/>
</dbReference>
<dbReference type="Proteomes" id="UP000834106">
    <property type="component" value="Chromosome 3"/>
</dbReference>
<evidence type="ECO:0000256" key="4">
    <source>
        <dbReference type="ARBA" id="ARBA00022741"/>
    </source>
</evidence>
<keyword evidence="2" id="KW-0433">Leucine-rich repeat</keyword>
<evidence type="ECO:0000256" key="3">
    <source>
        <dbReference type="ARBA" id="ARBA00022737"/>
    </source>
</evidence>
<dbReference type="GO" id="GO:0005524">
    <property type="term" value="F:ATP binding"/>
    <property type="evidence" value="ECO:0007669"/>
    <property type="project" value="UniProtKB-KW"/>
</dbReference>
<dbReference type="GO" id="GO:0006952">
    <property type="term" value="P:defense response"/>
    <property type="evidence" value="ECO:0007669"/>
    <property type="project" value="UniProtKB-KW"/>
</dbReference>
<accession>A0AAD1YWL7</accession>
<name>A0AAD1YWL7_9LAMI</name>
<comment type="similarity">
    <text evidence="1">Belongs to the disease resistance NB-LRR family.</text>
</comment>
<keyword evidence="9" id="KW-1185">Reference proteome</keyword>
<dbReference type="InterPro" id="IPR041118">
    <property type="entry name" value="Rx_N"/>
</dbReference>
<keyword evidence="6" id="KW-0067">ATP-binding</keyword>